<dbReference type="Proteomes" id="UP000695007">
    <property type="component" value="Unplaced"/>
</dbReference>
<keyword evidence="3" id="KW-1185">Reference proteome</keyword>
<dbReference type="AlphaFoldDB" id="A0AAJ7E2X4"/>
<organism evidence="3 4">
    <name type="scientific">Ceratosolen solmsi marchali</name>
    <dbReference type="NCBI Taxonomy" id="326594"/>
    <lineage>
        <taxon>Eukaryota</taxon>
        <taxon>Metazoa</taxon>
        <taxon>Ecdysozoa</taxon>
        <taxon>Arthropoda</taxon>
        <taxon>Hexapoda</taxon>
        <taxon>Insecta</taxon>
        <taxon>Pterygota</taxon>
        <taxon>Neoptera</taxon>
        <taxon>Endopterygota</taxon>
        <taxon>Hymenoptera</taxon>
        <taxon>Apocrita</taxon>
        <taxon>Proctotrupomorpha</taxon>
        <taxon>Chalcidoidea</taxon>
        <taxon>Agaonidae</taxon>
        <taxon>Agaoninae</taxon>
        <taxon>Ceratosolen</taxon>
    </lineage>
</organism>
<evidence type="ECO:0000256" key="2">
    <source>
        <dbReference type="SAM" id="Phobius"/>
    </source>
</evidence>
<gene>
    <name evidence="4" type="primary">LOC105368543</name>
</gene>
<keyword evidence="2" id="KW-1133">Transmembrane helix</keyword>
<dbReference type="GeneID" id="105368543"/>
<dbReference type="KEGG" id="csol:105368543"/>
<feature type="region of interest" description="Disordered" evidence="1">
    <location>
        <begin position="1"/>
        <end position="29"/>
    </location>
</feature>
<name>A0AAJ7E2X4_9HYME</name>
<evidence type="ECO:0000313" key="3">
    <source>
        <dbReference type="Proteomes" id="UP000695007"/>
    </source>
</evidence>
<proteinExistence type="predicted"/>
<feature type="transmembrane region" description="Helical" evidence="2">
    <location>
        <begin position="101"/>
        <end position="122"/>
    </location>
</feature>
<evidence type="ECO:0000256" key="1">
    <source>
        <dbReference type="SAM" id="MobiDB-lite"/>
    </source>
</evidence>
<dbReference type="RefSeq" id="XP_011505868.1">
    <property type="nucleotide sequence ID" value="XM_011507566.1"/>
</dbReference>
<keyword evidence="2" id="KW-0472">Membrane</keyword>
<protein>
    <submittedName>
        <fullName evidence="4">Uncharacterized protein LOC105368543</fullName>
    </submittedName>
</protein>
<reference evidence="4" key="1">
    <citation type="submission" date="2025-08" db="UniProtKB">
        <authorList>
            <consortium name="RefSeq"/>
        </authorList>
    </citation>
    <scope>IDENTIFICATION</scope>
</reference>
<accession>A0AAJ7E2X4</accession>
<evidence type="ECO:0000313" key="4">
    <source>
        <dbReference type="RefSeq" id="XP_011505868.1"/>
    </source>
</evidence>
<feature type="region of interest" description="Disordered" evidence="1">
    <location>
        <begin position="55"/>
        <end position="77"/>
    </location>
</feature>
<sequence length="148" mass="17646">MERLTSDGISHFFPKPRNQENEQITEISKPETETFNQTIFYSDAFNQSELPMLCNKTETESEEQQRPNSEGLSKEDRQFIEKLKRRIEKRKQGQITNRQCLVQKLTTFFIFFVLHCITATFAKNYQQYQTFLATQFCGFITIMFWDNN</sequence>
<keyword evidence="2" id="KW-0812">Transmembrane</keyword>